<dbReference type="EMBL" id="CAJRAY010000106">
    <property type="protein sequence ID" value="CAG5093495.1"/>
    <property type="molecule type" value="Genomic_DNA"/>
</dbReference>
<gene>
    <name evidence="1" type="primary">txxe 3554</name>
    <name evidence="1" type="ORF">TXXE_19745</name>
</gene>
<sequence>MSLRAKAEEWMRQLEARRPLLPLAPEGPADRTADEAIGKLQAEAGDDPDAQAVVSGLLLWNGNLDRSHTISQGIENPTGSYWHGIMHRMEGDYWNSKYWFRRVGRHPAMSRLHDAARDLLASFRPGAGAPEADRLIGKLAAAGEWEPFLFVDAVEAQVLGRGSDGARALLEELQHLEMAVLLKYCLERV</sequence>
<organism evidence="1 2">
    <name type="scientific">Thermobacillus xylanilyticus</name>
    <dbReference type="NCBI Taxonomy" id="76633"/>
    <lineage>
        <taxon>Bacteria</taxon>
        <taxon>Bacillati</taxon>
        <taxon>Bacillota</taxon>
        <taxon>Bacilli</taxon>
        <taxon>Bacillales</taxon>
        <taxon>Paenibacillaceae</taxon>
        <taxon>Thermobacillus</taxon>
    </lineage>
</organism>
<dbReference type="RefSeq" id="WP_213487032.1">
    <property type="nucleotide sequence ID" value="NZ_CAJRAY010000106.1"/>
</dbReference>
<protein>
    <submittedName>
        <fullName evidence="1">Uncharacterized protein</fullName>
    </submittedName>
</protein>
<comment type="caution">
    <text evidence="1">The sequence shown here is derived from an EMBL/GenBank/DDBJ whole genome shotgun (WGS) entry which is preliminary data.</text>
</comment>
<evidence type="ECO:0000313" key="2">
    <source>
        <dbReference type="Proteomes" id="UP000681526"/>
    </source>
</evidence>
<name>A0ABN7S6J0_THEXY</name>
<proteinExistence type="predicted"/>
<keyword evidence="2" id="KW-1185">Reference proteome</keyword>
<reference evidence="1 2" key="1">
    <citation type="submission" date="2021-04" db="EMBL/GenBank/DDBJ databases">
        <authorList>
            <person name="Rakotoarivonina H."/>
        </authorList>
    </citation>
    <scope>NUCLEOTIDE SEQUENCE [LARGE SCALE GENOMIC DNA]</scope>
    <source>
        <strain evidence="1 2">XE</strain>
    </source>
</reference>
<evidence type="ECO:0000313" key="1">
    <source>
        <dbReference type="EMBL" id="CAG5093495.1"/>
    </source>
</evidence>
<accession>A0ABN7S6J0</accession>
<dbReference type="Proteomes" id="UP000681526">
    <property type="component" value="Unassembled WGS sequence"/>
</dbReference>